<dbReference type="SMART" id="SM00895">
    <property type="entry name" value="FCD"/>
    <property type="match status" value="1"/>
</dbReference>
<dbReference type="InterPro" id="IPR000524">
    <property type="entry name" value="Tscrpt_reg_HTH_GntR"/>
</dbReference>
<dbReference type="Gene3D" id="1.10.10.10">
    <property type="entry name" value="Winged helix-like DNA-binding domain superfamily/Winged helix DNA-binding domain"/>
    <property type="match status" value="1"/>
</dbReference>
<dbReference type="InterPro" id="IPR011711">
    <property type="entry name" value="GntR_C"/>
</dbReference>
<dbReference type="PANTHER" id="PTHR43537:SF49">
    <property type="entry name" value="TRANSCRIPTIONAL REGULATORY PROTEIN"/>
    <property type="match status" value="1"/>
</dbReference>
<dbReference type="GO" id="GO:0003677">
    <property type="term" value="F:DNA binding"/>
    <property type="evidence" value="ECO:0007669"/>
    <property type="project" value="UniProtKB-KW"/>
</dbReference>
<organism evidence="5 6">
    <name type="scientific">Candidatus Scatomorpha pullistercoris</name>
    <dbReference type="NCBI Taxonomy" id="2840929"/>
    <lineage>
        <taxon>Bacteria</taxon>
        <taxon>Bacillati</taxon>
        <taxon>Bacillota</taxon>
        <taxon>Clostridia</taxon>
        <taxon>Eubacteriales</taxon>
        <taxon>Candidatus Scatomorpha</taxon>
    </lineage>
</organism>
<name>A0A9D1G7B9_9FIRM</name>
<dbReference type="InterPro" id="IPR036390">
    <property type="entry name" value="WH_DNA-bd_sf"/>
</dbReference>
<reference evidence="5" key="1">
    <citation type="submission" date="2020-10" db="EMBL/GenBank/DDBJ databases">
        <authorList>
            <person name="Gilroy R."/>
        </authorList>
    </citation>
    <scope>NUCLEOTIDE SEQUENCE</scope>
    <source>
        <strain evidence="5">ChiHecec3B27-6122</strain>
    </source>
</reference>
<dbReference type="Proteomes" id="UP000886876">
    <property type="component" value="Unassembled WGS sequence"/>
</dbReference>
<dbReference type="EMBL" id="DVJS01000254">
    <property type="protein sequence ID" value="HIS98317.1"/>
    <property type="molecule type" value="Genomic_DNA"/>
</dbReference>
<reference evidence="5" key="2">
    <citation type="journal article" date="2021" name="PeerJ">
        <title>Extensive microbial diversity within the chicken gut microbiome revealed by metagenomics and culture.</title>
        <authorList>
            <person name="Gilroy R."/>
            <person name="Ravi A."/>
            <person name="Getino M."/>
            <person name="Pursley I."/>
            <person name="Horton D.L."/>
            <person name="Alikhan N.F."/>
            <person name="Baker D."/>
            <person name="Gharbi K."/>
            <person name="Hall N."/>
            <person name="Watson M."/>
            <person name="Adriaenssens E.M."/>
            <person name="Foster-Nyarko E."/>
            <person name="Jarju S."/>
            <person name="Secka A."/>
            <person name="Antonio M."/>
            <person name="Oren A."/>
            <person name="Chaudhuri R.R."/>
            <person name="La Ragione R."/>
            <person name="Hildebrand F."/>
            <person name="Pallen M.J."/>
        </authorList>
    </citation>
    <scope>NUCLEOTIDE SEQUENCE</scope>
    <source>
        <strain evidence="5">ChiHecec3B27-6122</strain>
    </source>
</reference>
<feature type="domain" description="HTH gntR-type" evidence="4">
    <location>
        <begin position="23"/>
        <end position="91"/>
    </location>
</feature>
<dbReference type="Pfam" id="PF00392">
    <property type="entry name" value="GntR"/>
    <property type="match status" value="1"/>
</dbReference>
<keyword evidence="2" id="KW-0238">DNA-binding</keyword>
<evidence type="ECO:0000259" key="4">
    <source>
        <dbReference type="PROSITE" id="PS50949"/>
    </source>
</evidence>
<dbReference type="CDD" id="cd07377">
    <property type="entry name" value="WHTH_GntR"/>
    <property type="match status" value="1"/>
</dbReference>
<gene>
    <name evidence="5" type="ORF">IAD42_10095</name>
</gene>
<comment type="caution">
    <text evidence="5">The sequence shown here is derived from an EMBL/GenBank/DDBJ whole genome shotgun (WGS) entry which is preliminary data.</text>
</comment>
<evidence type="ECO:0000256" key="2">
    <source>
        <dbReference type="ARBA" id="ARBA00023125"/>
    </source>
</evidence>
<dbReference type="SMART" id="SM00345">
    <property type="entry name" value="HTH_GNTR"/>
    <property type="match status" value="1"/>
</dbReference>
<sequence length="244" mass="28032">MDALEKYFRPELIEEAQKQNPFLRLNDLVYSIIEKAIIYGDLPPGTRLSIVKIANLLNVSRTPVSDALEQLQKEGLVVSPPSRKGHYVFDISHSSLEQLFMARKALEGTAAYICARQNGTVDMPRLRSLAIRFQRTFEKREFTNFSELDQDFHNQIIQSCRNPYILKMYAALERFISYYSIRSQEYMSSLDNDPNFAVLSCQHMAIYRAIALGMPELAETASKTHLDTCYNLCMRYHTIAGNLN</sequence>
<proteinExistence type="predicted"/>
<dbReference type="GO" id="GO:0003700">
    <property type="term" value="F:DNA-binding transcription factor activity"/>
    <property type="evidence" value="ECO:0007669"/>
    <property type="project" value="InterPro"/>
</dbReference>
<protein>
    <submittedName>
        <fullName evidence="5">GntR family transcriptional regulator</fullName>
    </submittedName>
</protein>
<evidence type="ECO:0000313" key="5">
    <source>
        <dbReference type="EMBL" id="HIS98317.1"/>
    </source>
</evidence>
<dbReference type="PROSITE" id="PS50949">
    <property type="entry name" value="HTH_GNTR"/>
    <property type="match status" value="1"/>
</dbReference>
<evidence type="ECO:0000256" key="3">
    <source>
        <dbReference type="ARBA" id="ARBA00023163"/>
    </source>
</evidence>
<dbReference type="InterPro" id="IPR036388">
    <property type="entry name" value="WH-like_DNA-bd_sf"/>
</dbReference>
<dbReference type="Pfam" id="PF07729">
    <property type="entry name" value="FCD"/>
    <property type="match status" value="1"/>
</dbReference>
<evidence type="ECO:0000313" key="6">
    <source>
        <dbReference type="Proteomes" id="UP000886876"/>
    </source>
</evidence>
<dbReference type="InterPro" id="IPR008920">
    <property type="entry name" value="TF_FadR/GntR_C"/>
</dbReference>
<dbReference type="PANTHER" id="PTHR43537">
    <property type="entry name" value="TRANSCRIPTIONAL REGULATOR, GNTR FAMILY"/>
    <property type="match status" value="1"/>
</dbReference>
<keyword evidence="1" id="KW-0805">Transcription regulation</keyword>
<dbReference type="Gene3D" id="1.20.120.530">
    <property type="entry name" value="GntR ligand-binding domain-like"/>
    <property type="match status" value="1"/>
</dbReference>
<dbReference type="SUPFAM" id="SSF46785">
    <property type="entry name" value="Winged helix' DNA-binding domain"/>
    <property type="match status" value="1"/>
</dbReference>
<dbReference type="AlphaFoldDB" id="A0A9D1G7B9"/>
<dbReference type="SUPFAM" id="SSF48008">
    <property type="entry name" value="GntR ligand-binding domain-like"/>
    <property type="match status" value="1"/>
</dbReference>
<evidence type="ECO:0000256" key="1">
    <source>
        <dbReference type="ARBA" id="ARBA00023015"/>
    </source>
</evidence>
<accession>A0A9D1G7B9</accession>
<keyword evidence="3" id="KW-0804">Transcription</keyword>